<evidence type="ECO:0000256" key="1">
    <source>
        <dbReference type="SAM" id="MobiDB-lite"/>
    </source>
</evidence>
<feature type="compositionally biased region" description="Low complexity" evidence="1">
    <location>
        <begin position="18"/>
        <end position="28"/>
    </location>
</feature>
<gene>
    <name evidence="2" type="ORF">GCM10022222_22890</name>
</gene>
<feature type="region of interest" description="Disordered" evidence="1">
    <location>
        <begin position="1"/>
        <end position="36"/>
    </location>
</feature>
<reference evidence="3" key="1">
    <citation type="journal article" date="2019" name="Int. J. Syst. Evol. Microbiol.">
        <title>The Global Catalogue of Microorganisms (GCM) 10K type strain sequencing project: providing services to taxonomists for standard genome sequencing and annotation.</title>
        <authorList>
            <consortium name="The Broad Institute Genomics Platform"/>
            <consortium name="The Broad Institute Genome Sequencing Center for Infectious Disease"/>
            <person name="Wu L."/>
            <person name="Ma J."/>
        </authorList>
    </citation>
    <scope>NUCLEOTIDE SEQUENCE [LARGE SCALE GENOMIC DNA]</scope>
    <source>
        <strain evidence="3">JCM 16898</strain>
    </source>
</reference>
<dbReference type="EMBL" id="BAAAZN010000004">
    <property type="protein sequence ID" value="GAA3538728.1"/>
    <property type="molecule type" value="Genomic_DNA"/>
</dbReference>
<dbReference type="RefSeq" id="WP_344858460.1">
    <property type="nucleotide sequence ID" value="NZ_BAAAZN010000004.1"/>
</dbReference>
<accession>A0ABP6VNA9</accession>
<dbReference type="Proteomes" id="UP001500689">
    <property type="component" value="Unassembled WGS sequence"/>
</dbReference>
<proteinExistence type="predicted"/>
<organism evidence="2 3">
    <name type="scientific">Amycolatopsis ultiminotia</name>
    <dbReference type="NCBI Taxonomy" id="543629"/>
    <lineage>
        <taxon>Bacteria</taxon>
        <taxon>Bacillati</taxon>
        <taxon>Actinomycetota</taxon>
        <taxon>Actinomycetes</taxon>
        <taxon>Pseudonocardiales</taxon>
        <taxon>Pseudonocardiaceae</taxon>
        <taxon>Amycolatopsis</taxon>
    </lineage>
</organism>
<keyword evidence="3" id="KW-1185">Reference proteome</keyword>
<protein>
    <recommendedName>
        <fullName evidence="4">Excreted virulence factor EspC, type VII ESX diderm</fullName>
    </recommendedName>
</protein>
<comment type="caution">
    <text evidence="2">The sequence shown here is derived from an EMBL/GenBank/DDBJ whole genome shotgun (WGS) entry which is preliminary data.</text>
</comment>
<evidence type="ECO:0000313" key="3">
    <source>
        <dbReference type="Proteomes" id="UP001500689"/>
    </source>
</evidence>
<name>A0ABP6VNA9_9PSEU</name>
<sequence length="164" mass="17817">MTGIEWDSPNSVPHDSAADAGNDLLAGLTEGPGSHEAAEKMRNAGNTLKNLAQNGAFAINDEGFQAYTKACDFFIDGYREMSSDLQLLTQKANMGSSEYARAVAEFNTTVADTNPEAMLPNLKLMLDAVQAAREAMVIARKNYRESESENTVSFTELNKKLDSQ</sequence>
<evidence type="ECO:0008006" key="4">
    <source>
        <dbReference type="Google" id="ProtNLM"/>
    </source>
</evidence>
<evidence type="ECO:0000313" key="2">
    <source>
        <dbReference type="EMBL" id="GAA3538728.1"/>
    </source>
</evidence>